<dbReference type="Pfam" id="PF06480">
    <property type="entry name" value="FtsH_ext"/>
    <property type="match status" value="1"/>
</dbReference>
<keyword evidence="19" id="KW-1185">Reference proteome</keyword>
<dbReference type="InterPro" id="IPR050928">
    <property type="entry name" value="ATP-dep_Zn_Metalloprotease"/>
</dbReference>
<keyword evidence="6" id="KW-0812">Transmembrane</keyword>
<keyword evidence="5" id="KW-0645">Protease</keyword>
<dbReference type="GO" id="GO:0005745">
    <property type="term" value="C:m-AAA complex"/>
    <property type="evidence" value="ECO:0007669"/>
    <property type="project" value="TreeGrafter"/>
</dbReference>
<evidence type="ECO:0000256" key="3">
    <source>
        <dbReference type="ARBA" id="ARBA00010044"/>
    </source>
</evidence>
<comment type="caution">
    <text evidence="18">The sequence shown here is derived from an EMBL/GenBank/DDBJ whole genome shotgun (WGS) entry which is preliminary data.</text>
</comment>
<dbReference type="GO" id="GO:0005524">
    <property type="term" value="F:ATP binding"/>
    <property type="evidence" value="ECO:0007669"/>
    <property type="project" value="UniProtKB-KW"/>
</dbReference>
<evidence type="ECO:0000256" key="16">
    <source>
        <dbReference type="SAM" id="MobiDB-lite"/>
    </source>
</evidence>
<dbReference type="InterPro" id="IPR011546">
    <property type="entry name" value="Pept_M41_FtsH_extracell"/>
</dbReference>
<dbReference type="SUPFAM" id="SSF52540">
    <property type="entry name" value="P-loop containing nucleoside triphosphate hydrolases"/>
    <property type="match status" value="1"/>
</dbReference>
<dbReference type="InterPro" id="IPR000642">
    <property type="entry name" value="Peptidase_M41"/>
</dbReference>
<evidence type="ECO:0000256" key="9">
    <source>
        <dbReference type="ARBA" id="ARBA00022801"/>
    </source>
</evidence>
<evidence type="ECO:0000259" key="17">
    <source>
        <dbReference type="SMART" id="SM00382"/>
    </source>
</evidence>
<organism evidence="18 19">
    <name type="scientific">Prymnesium parvum</name>
    <name type="common">Toxic golden alga</name>
    <dbReference type="NCBI Taxonomy" id="97485"/>
    <lineage>
        <taxon>Eukaryota</taxon>
        <taxon>Haptista</taxon>
        <taxon>Haptophyta</taxon>
        <taxon>Prymnesiophyceae</taxon>
        <taxon>Prymnesiales</taxon>
        <taxon>Prymnesiaceae</taxon>
        <taxon>Prymnesium</taxon>
    </lineage>
</organism>
<dbReference type="PROSITE" id="PS00674">
    <property type="entry name" value="AAA"/>
    <property type="match status" value="1"/>
</dbReference>
<keyword evidence="9" id="KW-0378">Hydrolase</keyword>
<evidence type="ECO:0000256" key="2">
    <source>
        <dbReference type="ARBA" id="ARBA00004225"/>
    </source>
</evidence>
<dbReference type="Pfam" id="PF01434">
    <property type="entry name" value="Peptidase_M41"/>
    <property type="match status" value="1"/>
</dbReference>
<proteinExistence type="inferred from homology"/>
<dbReference type="Pfam" id="PF17862">
    <property type="entry name" value="AAA_lid_3"/>
    <property type="match status" value="1"/>
</dbReference>
<dbReference type="Pfam" id="PF00004">
    <property type="entry name" value="AAA"/>
    <property type="match status" value="1"/>
</dbReference>
<dbReference type="GO" id="GO:0034982">
    <property type="term" value="P:mitochondrial protein processing"/>
    <property type="evidence" value="ECO:0007669"/>
    <property type="project" value="TreeGrafter"/>
</dbReference>
<comment type="similarity">
    <text evidence="3">In the C-terminal section; belongs to the peptidase M41 family.</text>
</comment>
<dbReference type="GO" id="GO:0004222">
    <property type="term" value="F:metalloendopeptidase activity"/>
    <property type="evidence" value="ECO:0007669"/>
    <property type="project" value="InterPro"/>
</dbReference>
<evidence type="ECO:0000256" key="5">
    <source>
        <dbReference type="ARBA" id="ARBA00022670"/>
    </source>
</evidence>
<protein>
    <recommendedName>
        <fullName evidence="17">AAA+ ATPase domain-containing protein</fullName>
    </recommendedName>
</protein>
<comment type="subcellular location">
    <subcellularLocation>
        <location evidence="2">Mitochondrion membrane</location>
        <topology evidence="2">Multi-pass membrane protein</topology>
    </subcellularLocation>
</comment>
<keyword evidence="8" id="KW-0547">Nucleotide-binding</keyword>
<dbReference type="GO" id="GO:0016887">
    <property type="term" value="F:ATP hydrolysis activity"/>
    <property type="evidence" value="ECO:0007669"/>
    <property type="project" value="InterPro"/>
</dbReference>
<dbReference type="EMBL" id="JBGBPQ010000019">
    <property type="protein sequence ID" value="KAL1504608.1"/>
    <property type="molecule type" value="Genomic_DNA"/>
</dbReference>
<dbReference type="Gene3D" id="1.20.58.760">
    <property type="entry name" value="Peptidase M41"/>
    <property type="match status" value="1"/>
</dbReference>
<evidence type="ECO:0000313" key="19">
    <source>
        <dbReference type="Proteomes" id="UP001515480"/>
    </source>
</evidence>
<evidence type="ECO:0000256" key="13">
    <source>
        <dbReference type="ARBA" id="ARBA00023049"/>
    </source>
</evidence>
<evidence type="ECO:0000256" key="6">
    <source>
        <dbReference type="ARBA" id="ARBA00022692"/>
    </source>
</evidence>
<keyword evidence="15" id="KW-0472">Membrane</keyword>
<evidence type="ECO:0000313" key="18">
    <source>
        <dbReference type="EMBL" id="KAL1504608.1"/>
    </source>
</evidence>
<evidence type="ECO:0000256" key="4">
    <source>
        <dbReference type="ARBA" id="ARBA00010550"/>
    </source>
</evidence>
<gene>
    <name evidence="18" type="ORF">AB1Y20_008392</name>
</gene>
<dbReference type="InterPro" id="IPR037219">
    <property type="entry name" value="Peptidase_M41-like"/>
</dbReference>
<accession>A0AB34ITP7</accession>
<reference evidence="18 19" key="1">
    <citation type="journal article" date="2024" name="Science">
        <title>Giant polyketide synthase enzymes in the biosynthesis of giant marine polyether toxins.</title>
        <authorList>
            <person name="Fallon T.R."/>
            <person name="Shende V.V."/>
            <person name="Wierzbicki I.H."/>
            <person name="Pendleton A.L."/>
            <person name="Watervoot N.F."/>
            <person name="Auber R.P."/>
            <person name="Gonzalez D.J."/>
            <person name="Wisecaver J.H."/>
            <person name="Moore B.S."/>
        </authorList>
    </citation>
    <scope>NUCLEOTIDE SEQUENCE [LARGE SCALE GENOMIC DNA]</scope>
    <source>
        <strain evidence="18 19">12B1</strain>
    </source>
</reference>
<dbReference type="AlphaFoldDB" id="A0AB34ITP7"/>
<comment type="cofactor">
    <cofactor evidence="1">
        <name>Zn(2+)</name>
        <dbReference type="ChEBI" id="CHEBI:29105"/>
    </cofactor>
</comment>
<feature type="domain" description="AAA+ ATPase" evidence="17">
    <location>
        <begin position="317"/>
        <end position="457"/>
    </location>
</feature>
<sequence>MCLGTRQVPLLCAPAWSAFRAVGRRYLCAQPRAPKPSDHSSPKGFGHFLRHRPMREEAAHAQAGKGKAAEGGAKSPSDPVREAAKQSKQASSPDGKGGGSGGGSKPPPDGGSSSEGGPPNGATVAMAAIASLILTTQLFSSGDDPSEITFADFRRELLESGSVERIVIVNKSKARVHMRGSGLAHYWFSLGSVNGFEKKLEQAQADIGTAQRDYIPVTYESETNIGAELLKLAPTLLLVAFWIFMMRGGIGSAMGGGAGGRNIFQVGKSKPTIINKETKTGVTFKDVAGLAEAKVEVMELVDFLKNPERYKKLGAKIPKGALLVGPPGTGKTLLAKATAGEASVPFLSISGSDFIEMFVGVGPSRVRDLFAQAKSMQPCIVWIDEIDAVGRARGKGGMAGGNDERENTLNQLLVEMDGFSSSGNIVVMGGTNRADILDPALMRPGRFDRTIEISAPDIKGRAEIFRVHLPKLRLADELEEVARKLSTLTPGFSGAEIANVVNEGALIAARHKKDAVGIDDFHAAMDRVIGGLEKKSKVMTVEDKRRVAHHEAGHATVGWFLQHAAPLLKVSIVPRGMAALGYAQYVPKERKLHTKEQMVDTMCMMLGGRIAEKLFFGNISTGAQDDQQKVTRIAYSLVTLYGFNQKIGNMSFPPEQGGMSTSRPYSERQAEVVDEEVRALVKEAYDRTTALLTEKKELARGLAQLLLEKEVIQREEVESVLGVRQWREATTYEELVAGVGNSNPEINPNAAETAMAVHHEGRR</sequence>
<dbReference type="PANTHER" id="PTHR43655:SF2">
    <property type="entry name" value="AFG3 LIKE MATRIX AAA PEPTIDASE SUBUNIT 2, ISOFORM A"/>
    <property type="match status" value="1"/>
</dbReference>
<dbReference type="InterPro" id="IPR003959">
    <property type="entry name" value="ATPase_AAA_core"/>
</dbReference>
<evidence type="ECO:0000256" key="7">
    <source>
        <dbReference type="ARBA" id="ARBA00022723"/>
    </source>
</evidence>
<dbReference type="Gene3D" id="3.40.1690.20">
    <property type="match status" value="1"/>
</dbReference>
<name>A0AB34ITP7_PRYPA</name>
<dbReference type="HAMAP" id="MF_01458">
    <property type="entry name" value="FtsH"/>
    <property type="match status" value="1"/>
</dbReference>
<evidence type="ECO:0000256" key="10">
    <source>
        <dbReference type="ARBA" id="ARBA00022833"/>
    </source>
</evidence>
<feature type="region of interest" description="Disordered" evidence="16">
    <location>
        <begin position="56"/>
        <end position="122"/>
    </location>
</feature>
<dbReference type="FunFam" id="1.10.8.60:FF:000019">
    <property type="entry name" value="AFG3-like AAA ATPase 2"/>
    <property type="match status" value="1"/>
</dbReference>
<evidence type="ECO:0000256" key="14">
    <source>
        <dbReference type="ARBA" id="ARBA00023128"/>
    </source>
</evidence>
<evidence type="ECO:0000256" key="11">
    <source>
        <dbReference type="ARBA" id="ARBA00022840"/>
    </source>
</evidence>
<dbReference type="CDD" id="cd19501">
    <property type="entry name" value="RecA-like_FtsH"/>
    <property type="match status" value="1"/>
</dbReference>
<feature type="compositionally biased region" description="Low complexity" evidence="16">
    <location>
        <begin position="60"/>
        <end position="74"/>
    </location>
</feature>
<dbReference type="FunFam" id="3.40.50.300:FF:000001">
    <property type="entry name" value="ATP-dependent zinc metalloprotease FtsH"/>
    <property type="match status" value="1"/>
</dbReference>
<dbReference type="Proteomes" id="UP001515480">
    <property type="component" value="Unassembled WGS sequence"/>
</dbReference>
<dbReference type="SMART" id="SM00382">
    <property type="entry name" value="AAA"/>
    <property type="match status" value="1"/>
</dbReference>
<keyword evidence="11" id="KW-0067">ATP-binding</keyword>
<keyword evidence="12" id="KW-1133">Transmembrane helix</keyword>
<dbReference type="GO" id="GO:0008270">
    <property type="term" value="F:zinc ion binding"/>
    <property type="evidence" value="ECO:0007669"/>
    <property type="project" value="InterPro"/>
</dbReference>
<keyword evidence="13" id="KW-0482">Metalloprotease</keyword>
<dbReference type="InterPro" id="IPR027417">
    <property type="entry name" value="P-loop_NTPase"/>
</dbReference>
<dbReference type="InterPro" id="IPR005936">
    <property type="entry name" value="FtsH"/>
</dbReference>
<dbReference type="InterPro" id="IPR003960">
    <property type="entry name" value="ATPase_AAA_CS"/>
</dbReference>
<dbReference type="FunFam" id="1.20.58.760:FF:000003">
    <property type="entry name" value="AFG3-like AAA ATPase 2"/>
    <property type="match status" value="1"/>
</dbReference>
<dbReference type="Gene3D" id="1.10.8.60">
    <property type="match status" value="1"/>
</dbReference>
<dbReference type="PANTHER" id="PTHR43655">
    <property type="entry name" value="ATP-DEPENDENT PROTEASE"/>
    <property type="match status" value="1"/>
</dbReference>
<evidence type="ECO:0000256" key="8">
    <source>
        <dbReference type="ARBA" id="ARBA00022741"/>
    </source>
</evidence>
<feature type="compositionally biased region" description="Gly residues" evidence="16">
    <location>
        <begin position="95"/>
        <end position="104"/>
    </location>
</feature>
<dbReference type="InterPro" id="IPR003593">
    <property type="entry name" value="AAA+_ATPase"/>
</dbReference>
<dbReference type="NCBIfam" id="TIGR01241">
    <property type="entry name" value="FtsH_fam"/>
    <property type="match status" value="1"/>
</dbReference>
<evidence type="ECO:0000256" key="15">
    <source>
        <dbReference type="ARBA" id="ARBA00023136"/>
    </source>
</evidence>
<keyword evidence="7" id="KW-0479">Metal-binding</keyword>
<keyword evidence="10" id="KW-0862">Zinc</keyword>
<comment type="similarity">
    <text evidence="4">In the N-terminal section; belongs to the AAA ATPase family.</text>
</comment>
<keyword evidence="14" id="KW-0496">Mitochondrion</keyword>
<evidence type="ECO:0000256" key="1">
    <source>
        <dbReference type="ARBA" id="ARBA00001947"/>
    </source>
</evidence>
<dbReference type="Gene3D" id="3.40.50.300">
    <property type="entry name" value="P-loop containing nucleotide triphosphate hydrolases"/>
    <property type="match status" value="1"/>
</dbReference>
<dbReference type="GO" id="GO:0004176">
    <property type="term" value="F:ATP-dependent peptidase activity"/>
    <property type="evidence" value="ECO:0007669"/>
    <property type="project" value="InterPro"/>
</dbReference>
<dbReference type="InterPro" id="IPR041569">
    <property type="entry name" value="AAA_lid_3"/>
</dbReference>
<dbReference type="SUPFAM" id="SSF140990">
    <property type="entry name" value="FtsH protease domain-like"/>
    <property type="match status" value="1"/>
</dbReference>
<evidence type="ECO:0000256" key="12">
    <source>
        <dbReference type="ARBA" id="ARBA00022989"/>
    </source>
</evidence>